<proteinExistence type="predicted"/>
<feature type="signal peptide" evidence="1">
    <location>
        <begin position="1"/>
        <end position="26"/>
    </location>
</feature>
<feature type="chain" id="PRO_5029892956" evidence="1">
    <location>
        <begin position="27"/>
        <end position="199"/>
    </location>
</feature>
<reference evidence="2 3" key="1">
    <citation type="submission" date="2019-09" db="EMBL/GenBank/DDBJ databases">
        <title>Isolation and identification of active actinomycetes.</title>
        <authorList>
            <person name="Yu Z."/>
            <person name="Han C."/>
            <person name="Yu B."/>
        </authorList>
    </citation>
    <scope>NUCLEOTIDE SEQUENCE [LARGE SCALE GENOMIC DNA]</scope>
    <source>
        <strain evidence="2 3">NEAU-H2</strain>
    </source>
</reference>
<evidence type="ECO:0000313" key="3">
    <source>
        <dbReference type="Proteomes" id="UP000442990"/>
    </source>
</evidence>
<evidence type="ECO:0000313" key="2">
    <source>
        <dbReference type="EMBL" id="KAB1987616.1"/>
    </source>
</evidence>
<evidence type="ECO:0000256" key="1">
    <source>
        <dbReference type="SAM" id="SignalP"/>
    </source>
</evidence>
<sequence length="199" mass="20666">MAGMKKYAAIAAVAVALITAPTAAYAASPGKEAPAARSAHAAARSAHTSALPVVKTAPTARIVAPDEHVKEPDGAEFWLTEEGKHWTTPDDPDPQFRSVVDGNIDRGTPGVSAQIEGTAQGHFTLSGLYYGGKGTASTVTVRTTAGTLHAKLLELAGAPGWGVWYVSTDLPAAAVEGFSVKHVVVHDTKGRVYSRLDLI</sequence>
<name>A0A7J5DFG0_9ACTN</name>
<keyword evidence="1" id="KW-0732">Signal</keyword>
<gene>
    <name evidence="2" type="ORF">F8144_16240</name>
</gene>
<organism evidence="2 3">
    <name type="scientific">Streptomyces triticiradicis</name>
    <dbReference type="NCBI Taxonomy" id="2651189"/>
    <lineage>
        <taxon>Bacteria</taxon>
        <taxon>Bacillati</taxon>
        <taxon>Actinomycetota</taxon>
        <taxon>Actinomycetes</taxon>
        <taxon>Kitasatosporales</taxon>
        <taxon>Streptomycetaceae</taxon>
        <taxon>Streptomyces</taxon>
    </lineage>
</organism>
<dbReference type="EMBL" id="WBKG01000012">
    <property type="protein sequence ID" value="KAB1987616.1"/>
    <property type="molecule type" value="Genomic_DNA"/>
</dbReference>
<dbReference type="Proteomes" id="UP000442990">
    <property type="component" value="Unassembled WGS sequence"/>
</dbReference>
<comment type="caution">
    <text evidence="2">The sequence shown here is derived from an EMBL/GenBank/DDBJ whole genome shotgun (WGS) entry which is preliminary data.</text>
</comment>
<accession>A0A7J5DFG0</accession>
<protein>
    <submittedName>
        <fullName evidence="2">Uncharacterized protein</fullName>
    </submittedName>
</protein>
<dbReference type="AlphaFoldDB" id="A0A7J5DFG0"/>
<keyword evidence="3" id="KW-1185">Reference proteome</keyword>
<dbReference type="RefSeq" id="WP_151470051.1">
    <property type="nucleotide sequence ID" value="NZ_WBKG01000012.1"/>
</dbReference>